<feature type="non-terminal residue" evidence="3">
    <location>
        <position position="354"/>
    </location>
</feature>
<organism evidence="3 4">
    <name type="scientific">Olpidium bornovanus</name>
    <dbReference type="NCBI Taxonomy" id="278681"/>
    <lineage>
        <taxon>Eukaryota</taxon>
        <taxon>Fungi</taxon>
        <taxon>Fungi incertae sedis</taxon>
        <taxon>Olpidiomycota</taxon>
        <taxon>Olpidiomycotina</taxon>
        <taxon>Olpidiomycetes</taxon>
        <taxon>Olpidiales</taxon>
        <taxon>Olpidiaceae</taxon>
        <taxon>Olpidium</taxon>
    </lineage>
</organism>
<keyword evidence="3" id="KW-0808">Transferase</keyword>
<protein>
    <submittedName>
        <fullName evidence="3">Reverse transcriptase (RNA-dependent DNA polymerase)-domain-containing protein</fullName>
    </submittedName>
</protein>
<proteinExistence type="predicted"/>
<gene>
    <name evidence="3" type="ORF">BJ554DRAFT_78</name>
</gene>
<feature type="non-terminal residue" evidence="3">
    <location>
        <position position="1"/>
    </location>
</feature>
<accession>A0A8H7ZUF4</accession>
<name>A0A8H7ZUF4_9FUNG</name>
<keyword evidence="3" id="KW-0695">RNA-directed DNA polymerase</keyword>
<evidence type="ECO:0000313" key="4">
    <source>
        <dbReference type="Proteomes" id="UP000673691"/>
    </source>
</evidence>
<comment type="caution">
    <text evidence="3">The sequence shown here is derived from an EMBL/GenBank/DDBJ whole genome shotgun (WGS) entry which is preliminary data.</text>
</comment>
<sequence>ADVRENSADAGVRSIGLQGEAELTDKAEEALNVSNGGQDEPLRDCLSFSRVRSKALSGNEMSEIRHFVATEGALFRFHAQAGGFEAIEDLAQIDEVLIEGRQIDDHVIEVHQATLQPETPDSHLLSLNSSSVWRLNKALYGLLQLAHEWNAELDKELKNMGFVPVLHEPCLYVHRGANRPNALMAVYVDDIILAGPDITELAVSLFEGSVEGSWSALALESARYVLHTVVAGIPRSKGPSDPAILQPLEGGTGGAGEASTSKQDVRFGMEEVYLLAAQMRAAEVPAAVVQFTKENGLFKEEDVSAYLRLFETTVRQWELTDAELMRCFKLTVHENSSVKVAKATALADTWNDTK</sequence>
<keyword evidence="3" id="KW-0548">Nucleotidyltransferase</keyword>
<reference evidence="3 4" key="1">
    <citation type="journal article" name="Sci. Rep.">
        <title>Genome-scale phylogenetic analyses confirm Olpidium as the closest living zoosporic fungus to the non-flagellated, terrestrial fungi.</title>
        <authorList>
            <person name="Chang Y."/>
            <person name="Rochon D."/>
            <person name="Sekimoto S."/>
            <person name="Wang Y."/>
            <person name="Chovatia M."/>
            <person name="Sandor L."/>
            <person name="Salamov A."/>
            <person name="Grigoriev I.V."/>
            <person name="Stajich J.E."/>
            <person name="Spatafora J.W."/>
        </authorList>
    </citation>
    <scope>NUCLEOTIDE SEQUENCE [LARGE SCALE GENOMIC DNA]</scope>
    <source>
        <strain evidence="3">S191</strain>
    </source>
</reference>
<dbReference type="Pfam" id="PF07727">
    <property type="entry name" value="RVT_2"/>
    <property type="match status" value="1"/>
</dbReference>
<feature type="region of interest" description="Disordered" evidence="1">
    <location>
        <begin position="240"/>
        <end position="260"/>
    </location>
</feature>
<evidence type="ECO:0000313" key="3">
    <source>
        <dbReference type="EMBL" id="KAG5459510.1"/>
    </source>
</evidence>
<dbReference type="EMBL" id="JAEFCI010006720">
    <property type="protein sequence ID" value="KAG5459510.1"/>
    <property type="molecule type" value="Genomic_DNA"/>
</dbReference>
<feature type="domain" description="Reverse transcriptase Ty1/copia-type" evidence="2">
    <location>
        <begin position="128"/>
        <end position="201"/>
    </location>
</feature>
<dbReference type="InterPro" id="IPR013103">
    <property type="entry name" value="RVT_2"/>
</dbReference>
<evidence type="ECO:0000259" key="2">
    <source>
        <dbReference type="Pfam" id="PF07727"/>
    </source>
</evidence>
<dbReference type="AlphaFoldDB" id="A0A8H7ZUF4"/>
<dbReference type="GO" id="GO:0003964">
    <property type="term" value="F:RNA-directed DNA polymerase activity"/>
    <property type="evidence" value="ECO:0007669"/>
    <property type="project" value="UniProtKB-KW"/>
</dbReference>
<keyword evidence="4" id="KW-1185">Reference proteome</keyword>
<dbReference type="OrthoDB" id="5022336at2759"/>
<evidence type="ECO:0000256" key="1">
    <source>
        <dbReference type="SAM" id="MobiDB-lite"/>
    </source>
</evidence>
<dbReference type="Proteomes" id="UP000673691">
    <property type="component" value="Unassembled WGS sequence"/>
</dbReference>